<sequence length="339" mass="38990">MEHHRHVQNLETAARRMKRKNEEFRESAVLKDVIERKSAERFRTLCSDIDAQENQIVMLETAVQNLRTETASFSELLYVTMSAKDPEGGSSFVHEFLPQVCFQRRVHEKYAWEYWISSHLFHGFENAFFGLPHLDMFNAVSNPERYRADCFLAFQEMSTKSSSTDEMAQTMLQCSRFREFCRTKFLQVIPSCLEHVLFGTFYHSCAIIAHGKFPSNVHHIFHRFLVVAKAVWILHKLAWSFEPPARIIWATPAMHYDGAIMESVMASEDLEKTNDLGKVAFVIAPGFCVRNTIVRRSQVYLISDIANVKFSGDVEESQMSAASSIHTMAQVSTIQRVTT</sequence>
<organism evidence="3 4">
    <name type="scientific">Sphagnum troendelagicum</name>
    <dbReference type="NCBI Taxonomy" id="128251"/>
    <lineage>
        <taxon>Eukaryota</taxon>
        <taxon>Viridiplantae</taxon>
        <taxon>Streptophyta</taxon>
        <taxon>Embryophyta</taxon>
        <taxon>Bryophyta</taxon>
        <taxon>Sphagnophytina</taxon>
        <taxon>Sphagnopsida</taxon>
        <taxon>Sphagnales</taxon>
        <taxon>Sphagnaceae</taxon>
        <taxon>Sphagnum</taxon>
    </lineage>
</organism>
<feature type="domain" description="GIL1/IRKI C-terminal" evidence="2">
    <location>
        <begin position="256"/>
        <end position="300"/>
    </location>
</feature>
<dbReference type="PANTHER" id="PTHR31161">
    <property type="entry name" value="PROTEIN GRAVITROPIC IN THE LIGHT 1"/>
    <property type="match status" value="1"/>
</dbReference>
<keyword evidence="4" id="KW-1185">Reference proteome</keyword>
<evidence type="ECO:0000256" key="1">
    <source>
        <dbReference type="SAM" id="Coils"/>
    </source>
</evidence>
<feature type="coiled-coil region" evidence="1">
    <location>
        <begin position="7"/>
        <end position="69"/>
    </location>
</feature>
<accession>A0ABP0TVF7</accession>
<keyword evidence="1" id="KW-0175">Coiled coil</keyword>
<gene>
    <name evidence="3" type="ORF">CSSPTR1EN2_LOCUS8076</name>
</gene>
<dbReference type="Pfam" id="PF24994">
    <property type="entry name" value="GIL1_IRKI_C"/>
    <property type="match status" value="1"/>
</dbReference>
<evidence type="ECO:0000313" key="4">
    <source>
        <dbReference type="Proteomes" id="UP001497512"/>
    </source>
</evidence>
<dbReference type="Proteomes" id="UP001497512">
    <property type="component" value="Chromosome 15"/>
</dbReference>
<protein>
    <recommendedName>
        <fullName evidence="2">GIL1/IRKI C-terminal domain-containing protein</fullName>
    </recommendedName>
</protein>
<dbReference type="EMBL" id="OZ019907">
    <property type="protein sequence ID" value="CAK9205893.1"/>
    <property type="molecule type" value="Genomic_DNA"/>
</dbReference>
<reference evidence="3" key="1">
    <citation type="submission" date="2024-02" db="EMBL/GenBank/DDBJ databases">
        <authorList>
            <consortium name="ELIXIR-Norway"/>
            <consortium name="Elixir Norway"/>
        </authorList>
    </citation>
    <scope>NUCLEOTIDE SEQUENCE</scope>
</reference>
<evidence type="ECO:0000259" key="2">
    <source>
        <dbReference type="Pfam" id="PF24994"/>
    </source>
</evidence>
<proteinExistence type="predicted"/>
<dbReference type="InterPro" id="IPR056813">
    <property type="entry name" value="GIL1_IRKI_C"/>
</dbReference>
<dbReference type="InterPro" id="IPR040225">
    <property type="entry name" value="GIL1-like"/>
</dbReference>
<name>A0ABP0TVF7_9BRYO</name>
<evidence type="ECO:0000313" key="3">
    <source>
        <dbReference type="EMBL" id="CAK9205893.1"/>
    </source>
</evidence>